<dbReference type="KEGG" id="fte:Fluta_2977"/>
<dbReference type="OrthoDB" id="1442826at2"/>
<dbReference type="STRING" id="755732.Fluta_2977"/>
<keyword evidence="3" id="KW-1185">Reference proteome</keyword>
<organism evidence="2 3">
    <name type="scientific">Fluviicola taffensis (strain DSM 16823 / NCIMB 13979 / RW262)</name>
    <dbReference type="NCBI Taxonomy" id="755732"/>
    <lineage>
        <taxon>Bacteria</taxon>
        <taxon>Pseudomonadati</taxon>
        <taxon>Bacteroidota</taxon>
        <taxon>Flavobacteriia</taxon>
        <taxon>Flavobacteriales</taxon>
        <taxon>Crocinitomicaceae</taxon>
        <taxon>Fluviicola</taxon>
    </lineage>
</organism>
<protein>
    <submittedName>
        <fullName evidence="2">Uncharacterized protein</fullName>
    </submittedName>
</protein>
<dbReference type="Proteomes" id="UP000007463">
    <property type="component" value="Chromosome"/>
</dbReference>
<name>F2IJ86_FLUTR</name>
<dbReference type="RefSeq" id="WP_013687725.1">
    <property type="nucleotide sequence ID" value="NC_015321.1"/>
</dbReference>
<sequence length="228" mass="26815">MNYITHIEKINDLFVEDERLSPWHVSLYYALFHLWNHAKFPEYVSISRFEMMKASKIGSVNTYLKCLKELDKFGYLKYEPSRNPQKGSLVYLFIFDTTSELAKNYEDTSTDTTSEPRVRPYINNIKHTKQLKQPKTNKGENEKLRFSPPKSEEIESFFLEQESTDSEAHKFFNYFESNGWLVGGKSKMKNWKAAARNWIINSRKWNSSEAPQSGNLHTNQNKDYSVPL</sequence>
<dbReference type="HOGENOM" id="CLU_090961_0_0_10"/>
<dbReference type="eggNOG" id="ENOG502Z7WP">
    <property type="taxonomic scope" value="Bacteria"/>
</dbReference>
<proteinExistence type="predicted"/>
<evidence type="ECO:0000256" key="1">
    <source>
        <dbReference type="SAM" id="MobiDB-lite"/>
    </source>
</evidence>
<accession>F2IJ86</accession>
<evidence type="ECO:0000313" key="3">
    <source>
        <dbReference type="Proteomes" id="UP000007463"/>
    </source>
</evidence>
<reference evidence="2 3" key="1">
    <citation type="journal article" date="2011" name="Stand. Genomic Sci.">
        <title>Complete genome sequence of the gliding freshwater bacterium Fluviicola taffensis type strain (RW262).</title>
        <authorList>
            <person name="Woyke T."/>
            <person name="Chertkov O."/>
            <person name="Lapidus A."/>
            <person name="Nolan M."/>
            <person name="Lucas S."/>
            <person name="Del Rio T.G."/>
            <person name="Tice H."/>
            <person name="Cheng J.F."/>
            <person name="Tapia R."/>
            <person name="Han C."/>
            <person name="Goodwin L."/>
            <person name="Pitluck S."/>
            <person name="Liolios K."/>
            <person name="Pagani I."/>
            <person name="Ivanova N."/>
            <person name="Huntemann M."/>
            <person name="Mavromatis K."/>
            <person name="Mikhailova N."/>
            <person name="Pati A."/>
            <person name="Chen A."/>
            <person name="Palaniappan K."/>
            <person name="Land M."/>
            <person name="Hauser L."/>
            <person name="Brambilla E.M."/>
            <person name="Rohde M."/>
            <person name="Mwirichia R."/>
            <person name="Sikorski J."/>
            <person name="Tindall B.J."/>
            <person name="Goker M."/>
            <person name="Bristow J."/>
            <person name="Eisen J.A."/>
            <person name="Markowitz V."/>
            <person name="Hugenholtz P."/>
            <person name="Klenk H.P."/>
            <person name="Kyrpides N.C."/>
        </authorList>
    </citation>
    <scope>NUCLEOTIDE SEQUENCE [LARGE SCALE GENOMIC DNA]</scope>
    <source>
        <strain evidence="3">DSM 16823 / RW262 / RW262</strain>
    </source>
</reference>
<feature type="region of interest" description="Disordered" evidence="1">
    <location>
        <begin position="206"/>
        <end position="228"/>
    </location>
</feature>
<dbReference type="AlphaFoldDB" id="F2IJ86"/>
<gene>
    <name evidence="2" type="ordered locus">Fluta_2977</name>
</gene>
<evidence type="ECO:0000313" key="2">
    <source>
        <dbReference type="EMBL" id="AEA44956.1"/>
    </source>
</evidence>
<dbReference type="EMBL" id="CP002542">
    <property type="protein sequence ID" value="AEA44956.1"/>
    <property type="molecule type" value="Genomic_DNA"/>
</dbReference>
<reference evidence="3" key="2">
    <citation type="submission" date="2011-02" db="EMBL/GenBank/DDBJ databases">
        <title>The complete genome of Fluviicola taffensis DSM 16823.</title>
        <authorList>
            <consortium name="US DOE Joint Genome Institute (JGI-PGF)"/>
            <person name="Lucas S."/>
            <person name="Copeland A."/>
            <person name="Lapidus A."/>
            <person name="Bruce D."/>
            <person name="Goodwin L."/>
            <person name="Pitluck S."/>
            <person name="Kyrpides N."/>
            <person name="Mavromatis K."/>
            <person name="Ivanova N."/>
            <person name="Mikhailova N."/>
            <person name="Pagani I."/>
            <person name="Chertkov O."/>
            <person name="Detter J.C."/>
            <person name="Han C."/>
            <person name="Tapia R."/>
            <person name="Land M."/>
            <person name="Hauser L."/>
            <person name="Markowitz V."/>
            <person name="Cheng J.-F."/>
            <person name="Hugenholtz P."/>
            <person name="Woyke T."/>
            <person name="Wu D."/>
            <person name="Tindall B."/>
            <person name="Pomrenke H.G."/>
            <person name="Brambilla E."/>
            <person name="Klenk H.-P."/>
            <person name="Eisen J.A."/>
        </authorList>
    </citation>
    <scope>NUCLEOTIDE SEQUENCE [LARGE SCALE GENOMIC DNA]</scope>
    <source>
        <strain evidence="3">DSM 16823 / RW262 / RW262</strain>
    </source>
</reference>